<comment type="catalytic activity">
    <reaction evidence="1">
        <text>ATP + protein L-histidine = ADP + protein N-phospho-L-histidine.</text>
        <dbReference type="EC" id="2.7.13.3"/>
    </reaction>
</comment>
<keyword evidence="18" id="KW-0902">Two-component regulatory system</keyword>
<dbReference type="RefSeq" id="WP_255844023.1">
    <property type="nucleotide sequence ID" value="NZ_CP094358.1"/>
</dbReference>
<evidence type="ECO:0000256" key="2">
    <source>
        <dbReference type="ARBA" id="ARBA00001966"/>
    </source>
</evidence>
<evidence type="ECO:0000256" key="18">
    <source>
        <dbReference type="ARBA" id="ARBA00023012"/>
    </source>
</evidence>
<evidence type="ECO:0000256" key="14">
    <source>
        <dbReference type="ARBA" id="ARBA00022777"/>
    </source>
</evidence>
<dbReference type="InterPro" id="IPR003594">
    <property type="entry name" value="HATPase_dom"/>
</dbReference>
<sequence>MEEKSNLNSLDKRTFNKLSRLYIIALSAIALSVIISQILIRTYLNDQQSDSSVINVAGRQRMLSQKLTKELLLLGNTQNPDKRSGIGKNLDQTIQLWSASHRALQEGDEKLDLPGENSQTVSEMFKELNPLFDDIYNSSLKISRSIKKNSSVPYDSLKYEIENVLSKEPSFLKLMDSIVNQYDVEANQKVNRLRNLELIILIISLLILISEFFFIFLPAALAVKDTISRLLTAEKRAKKMAIDADELSEEKERSVKELRMLSYAMDQTLLFARVKQDGTIIHMGDKFSKLFGYQEFNTNAKFSEVVTKVNSEKKYLNNLISDNYNKGWQGEIRITTKNNVPLWLETTMIPVSITENKTELLIICFDITTRKEAQLEIDRLTKESFEEKMNRQKVISSKIIENQENEQNRIAKDIHDGIGQMLTGLKFNLESIDLRDKEKSTLKIEQLKNLTSEIIKGVRTATFNLTPPELSDHGIVPALAKMAHELSRLTGKNIVFINKTGFNERLDSLVEINTYRITQEAVNNAIKYADSTHIIITLSHSKNLLGITVDDNGKGFELSKLSNKKNITGGGMGMTYMKERISYINGRLFMNSKPGEGTRITLNIPF</sequence>
<dbReference type="InterPro" id="IPR000700">
    <property type="entry name" value="PAS-assoc_C"/>
</dbReference>
<keyword evidence="10" id="KW-0808">Transferase</keyword>
<dbReference type="KEGG" id="fbm:MQE35_01990"/>
<dbReference type="GO" id="GO:0005524">
    <property type="term" value="F:ATP binding"/>
    <property type="evidence" value="ECO:0007669"/>
    <property type="project" value="UniProtKB-KW"/>
</dbReference>
<evidence type="ECO:0000256" key="13">
    <source>
        <dbReference type="ARBA" id="ARBA00022741"/>
    </source>
</evidence>
<dbReference type="CDD" id="cd16917">
    <property type="entry name" value="HATPase_UhpB-NarQ-NarX-like"/>
    <property type="match status" value="1"/>
</dbReference>
<dbReference type="GO" id="GO:0016020">
    <property type="term" value="C:membrane"/>
    <property type="evidence" value="ECO:0007669"/>
    <property type="project" value="UniProtKB-SubCell"/>
</dbReference>
<feature type="domain" description="Histidine kinase" evidence="25">
    <location>
        <begin position="516"/>
        <end position="606"/>
    </location>
</feature>
<evidence type="ECO:0000256" key="4">
    <source>
        <dbReference type="ARBA" id="ARBA00004496"/>
    </source>
</evidence>
<dbReference type="Gene3D" id="3.30.565.10">
    <property type="entry name" value="Histidine kinase-like ATPase, C-terminal domain"/>
    <property type="match status" value="1"/>
</dbReference>
<comment type="function">
    <text evidence="21">Member of the two-component regulatory system NreB/NreC involved in the control of dissimilatory nitrate/nitrite reduction in response to oxygen. NreB functions as a direct oxygen sensor histidine kinase which is autophosphorylated, in the absence of oxygen, probably at the conserved histidine residue, and transfers its phosphate group probably to a conserved aspartate residue of NreC. NreB/NreC activates the expression of the nitrate (narGHJI) and nitrite (nir) reductase operons, as well as the putative nitrate transporter gene narT.</text>
</comment>
<dbReference type="InterPro" id="IPR005467">
    <property type="entry name" value="His_kinase_dom"/>
</dbReference>
<dbReference type="InterPro" id="IPR029095">
    <property type="entry name" value="NarX-like_N"/>
</dbReference>
<evidence type="ECO:0000256" key="17">
    <source>
        <dbReference type="ARBA" id="ARBA00023004"/>
    </source>
</evidence>
<keyword evidence="20 24" id="KW-0472">Membrane</keyword>
<evidence type="ECO:0000256" key="6">
    <source>
        <dbReference type="ARBA" id="ARBA00017322"/>
    </source>
</evidence>
<dbReference type="InterPro" id="IPR050482">
    <property type="entry name" value="Sensor_HK_TwoCompSys"/>
</dbReference>
<evidence type="ECO:0000256" key="23">
    <source>
        <dbReference type="SAM" id="Coils"/>
    </source>
</evidence>
<evidence type="ECO:0000256" key="16">
    <source>
        <dbReference type="ARBA" id="ARBA00022989"/>
    </source>
</evidence>
<evidence type="ECO:0000313" key="27">
    <source>
        <dbReference type="EMBL" id="UOB18081.1"/>
    </source>
</evidence>
<evidence type="ECO:0000313" key="28">
    <source>
        <dbReference type="Proteomes" id="UP000831290"/>
    </source>
</evidence>
<dbReference type="GO" id="GO:0005737">
    <property type="term" value="C:cytoplasm"/>
    <property type="evidence" value="ECO:0007669"/>
    <property type="project" value="UniProtKB-SubCell"/>
</dbReference>
<keyword evidence="13" id="KW-0547">Nucleotide-binding</keyword>
<comment type="cofactor">
    <cofactor evidence="2">
        <name>[4Fe-4S] cluster</name>
        <dbReference type="ChEBI" id="CHEBI:49883"/>
    </cofactor>
</comment>
<dbReference type="SUPFAM" id="SSF55785">
    <property type="entry name" value="PYP-like sensor domain (PAS domain)"/>
    <property type="match status" value="1"/>
</dbReference>
<gene>
    <name evidence="27" type="ORF">MQE35_01990</name>
</gene>
<evidence type="ECO:0000259" key="26">
    <source>
        <dbReference type="PROSITE" id="PS50113"/>
    </source>
</evidence>
<keyword evidence="15" id="KW-0067">ATP-binding</keyword>
<evidence type="ECO:0000256" key="7">
    <source>
        <dbReference type="ARBA" id="ARBA00022485"/>
    </source>
</evidence>
<dbReference type="GO" id="GO:0046983">
    <property type="term" value="F:protein dimerization activity"/>
    <property type="evidence" value="ECO:0007669"/>
    <property type="project" value="InterPro"/>
</dbReference>
<keyword evidence="16 24" id="KW-1133">Transmembrane helix</keyword>
<feature type="coiled-coil region" evidence="23">
    <location>
        <begin position="230"/>
        <end position="257"/>
    </location>
</feature>
<dbReference type="PROSITE" id="PS50113">
    <property type="entry name" value="PAC"/>
    <property type="match status" value="1"/>
</dbReference>
<evidence type="ECO:0000256" key="21">
    <source>
        <dbReference type="ARBA" id="ARBA00024827"/>
    </source>
</evidence>
<evidence type="ECO:0000256" key="12">
    <source>
        <dbReference type="ARBA" id="ARBA00022723"/>
    </source>
</evidence>
<dbReference type="EMBL" id="CP094358">
    <property type="protein sequence ID" value="UOB18081.1"/>
    <property type="molecule type" value="Genomic_DNA"/>
</dbReference>
<keyword evidence="23" id="KW-0175">Coiled coil</keyword>
<dbReference type="Gene3D" id="3.30.450.20">
    <property type="entry name" value="PAS domain"/>
    <property type="match status" value="1"/>
</dbReference>
<dbReference type="InterPro" id="IPR011712">
    <property type="entry name" value="Sig_transdc_His_kin_sub3_dim/P"/>
</dbReference>
<dbReference type="EC" id="2.7.13.3" evidence="5"/>
<dbReference type="Pfam" id="PF02518">
    <property type="entry name" value="HATPase_c"/>
    <property type="match status" value="1"/>
</dbReference>
<evidence type="ECO:0000256" key="11">
    <source>
        <dbReference type="ARBA" id="ARBA00022692"/>
    </source>
</evidence>
<keyword evidence="28" id="KW-1185">Reference proteome</keyword>
<evidence type="ECO:0000256" key="20">
    <source>
        <dbReference type="ARBA" id="ARBA00023136"/>
    </source>
</evidence>
<dbReference type="SMART" id="SM00387">
    <property type="entry name" value="HATPase_c"/>
    <property type="match status" value="1"/>
</dbReference>
<proteinExistence type="predicted"/>
<dbReference type="PANTHER" id="PTHR24421">
    <property type="entry name" value="NITRATE/NITRITE SENSOR PROTEIN NARX-RELATED"/>
    <property type="match status" value="1"/>
</dbReference>
<dbReference type="Proteomes" id="UP000831290">
    <property type="component" value="Chromosome"/>
</dbReference>
<dbReference type="GO" id="GO:0000155">
    <property type="term" value="F:phosphorelay sensor kinase activity"/>
    <property type="evidence" value="ECO:0007669"/>
    <property type="project" value="InterPro"/>
</dbReference>
<dbReference type="PROSITE" id="PS50109">
    <property type="entry name" value="HIS_KIN"/>
    <property type="match status" value="1"/>
</dbReference>
<evidence type="ECO:0000256" key="3">
    <source>
        <dbReference type="ARBA" id="ARBA00004141"/>
    </source>
</evidence>
<organism evidence="27 28">
    <name type="scientific">Abyssalbus ytuae</name>
    <dbReference type="NCBI Taxonomy" id="2926907"/>
    <lineage>
        <taxon>Bacteria</taxon>
        <taxon>Pseudomonadati</taxon>
        <taxon>Bacteroidota</taxon>
        <taxon>Flavobacteriia</taxon>
        <taxon>Flavobacteriales</taxon>
        <taxon>Flavobacteriaceae</taxon>
        <taxon>Abyssalbus</taxon>
    </lineage>
</organism>
<dbReference type="SUPFAM" id="SSF55874">
    <property type="entry name" value="ATPase domain of HSP90 chaperone/DNA topoisomerase II/histidine kinase"/>
    <property type="match status" value="1"/>
</dbReference>
<dbReference type="Pfam" id="PF07730">
    <property type="entry name" value="HisKA_3"/>
    <property type="match status" value="1"/>
</dbReference>
<dbReference type="InterPro" id="IPR035965">
    <property type="entry name" value="PAS-like_dom_sf"/>
</dbReference>
<keyword evidence="8" id="KW-0963">Cytoplasm</keyword>
<dbReference type="AlphaFoldDB" id="A0A9E7A1N4"/>
<dbReference type="GO" id="GO:0046872">
    <property type="term" value="F:metal ion binding"/>
    <property type="evidence" value="ECO:0007669"/>
    <property type="project" value="UniProtKB-KW"/>
</dbReference>
<keyword evidence="17" id="KW-0408">Iron</keyword>
<evidence type="ECO:0000256" key="8">
    <source>
        <dbReference type="ARBA" id="ARBA00022490"/>
    </source>
</evidence>
<evidence type="ECO:0000256" key="1">
    <source>
        <dbReference type="ARBA" id="ARBA00000085"/>
    </source>
</evidence>
<evidence type="ECO:0000256" key="9">
    <source>
        <dbReference type="ARBA" id="ARBA00022553"/>
    </source>
</evidence>
<evidence type="ECO:0000256" key="24">
    <source>
        <dbReference type="SAM" id="Phobius"/>
    </source>
</evidence>
<evidence type="ECO:0000256" key="22">
    <source>
        <dbReference type="ARBA" id="ARBA00030800"/>
    </source>
</evidence>
<keyword evidence="14" id="KW-0418">Kinase</keyword>
<reference evidence="27" key="1">
    <citation type="submission" date="2022-03" db="EMBL/GenBank/DDBJ databases">
        <title>Description of Abyssus ytuae gen. nov., sp. nov., a novel member of the family Flavobacteriaceae isolated from the sediment of Mariana Trench.</title>
        <authorList>
            <person name="Zhang J."/>
            <person name="Xu X."/>
        </authorList>
    </citation>
    <scope>NUCLEOTIDE SEQUENCE</scope>
    <source>
        <strain evidence="27">MT3330</strain>
    </source>
</reference>
<keyword evidence="12" id="KW-0479">Metal-binding</keyword>
<dbReference type="InterPro" id="IPR000014">
    <property type="entry name" value="PAS"/>
</dbReference>
<feature type="domain" description="PAC" evidence="26">
    <location>
        <begin position="328"/>
        <end position="379"/>
    </location>
</feature>
<evidence type="ECO:0000256" key="15">
    <source>
        <dbReference type="ARBA" id="ARBA00022840"/>
    </source>
</evidence>
<feature type="transmembrane region" description="Helical" evidence="24">
    <location>
        <begin position="20"/>
        <end position="40"/>
    </location>
</feature>
<dbReference type="Pfam" id="PF13675">
    <property type="entry name" value="PilJ"/>
    <property type="match status" value="1"/>
</dbReference>
<feature type="transmembrane region" description="Helical" evidence="24">
    <location>
        <begin position="198"/>
        <end position="221"/>
    </location>
</feature>
<keyword evidence="19" id="KW-0411">Iron-sulfur</keyword>
<keyword evidence="11 24" id="KW-0812">Transmembrane</keyword>
<protein>
    <recommendedName>
        <fullName evidence="6">Oxygen sensor histidine kinase NreB</fullName>
        <ecNumber evidence="5">2.7.13.3</ecNumber>
    </recommendedName>
    <alternativeName>
        <fullName evidence="22">Nitrogen regulation protein B</fullName>
    </alternativeName>
</protein>
<comment type="subcellular location">
    <subcellularLocation>
        <location evidence="4">Cytoplasm</location>
    </subcellularLocation>
    <subcellularLocation>
        <location evidence="3">Membrane</location>
        <topology evidence="3">Multi-pass membrane protein</topology>
    </subcellularLocation>
</comment>
<accession>A0A9E7A1N4</accession>
<dbReference type="PRINTS" id="PR00344">
    <property type="entry name" value="BCTRLSENSOR"/>
</dbReference>
<dbReference type="GO" id="GO:0051539">
    <property type="term" value="F:4 iron, 4 sulfur cluster binding"/>
    <property type="evidence" value="ECO:0007669"/>
    <property type="project" value="UniProtKB-KW"/>
</dbReference>
<evidence type="ECO:0000259" key="25">
    <source>
        <dbReference type="PROSITE" id="PS50109"/>
    </source>
</evidence>
<evidence type="ECO:0000256" key="10">
    <source>
        <dbReference type="ARBA" id="ARBA00022679"/>
    </source>
</evidence>
<dbReference type="Gene3D" id="1.20.5.1930">
    <property type="match status" value="1"/>
</dbReference>
<dbReference type="PANTHER" id="PTHR24421:SF10">
    <property type="entry name" value="NITRATE_NITRITE SENSOR PROTEIN NARQ"/>
    <property type="match status" value="1"/>
</dbReference>
<keyword evidence="7" id="KW-0004">4Fe-4S</keyword>
<name>A0A9E7A1N4_9FLAO</name>
<evidence type="ECO:0000256" key="5">
    <source>
        <dbReference type="ARBA" id="ARBA00012438"/>
    </source>
</evidence>
<keyword evidence="9" id="KW-0597">Phosphoprotein</keyword>
<dbReference type="InterPro" id="IPR004358">
    <property type="entry name" value="Sig_transdc_His_kin-like_C"/>
</dbReference>
<dbReference type="InterPro" id="IPR036890">
    <property type="entry name" value="HATPase_C_sf"/>
</dbReference>
<evidence type="ECO:0000256" key="19">
    <source>
        <dbReference type="ARBA" id="ARBA00023014"/>
    </source>
</evidence>
<dbReference type="Pfam" id="PF13426">
    <property type="entry name" value="PAS_9"/>
    <property type="match status" value="1"/>
</dbReference>